<keyword evidence="1" id="KW-0808">Transferase</keyword>
<evidence type="ECO:0000313" key="4">
    <source>
        <dbReference type="EMBL" id="NOV44835.1"/>
    </source>
</evidence>
<proteinExistence type="predicted"/>
<evidence type="ECO:0000256" key="1">
    <source>
        <dbReference type="ARBA" id="ARBA00022679"/>
    </source>
</evidence>
<accession>A0A6M2DEX8</accession>
<dbReference type="GO" id="GO:0006000">
    <property type="term" value="P:fructose metabolic process"/>
    <property type="evidence" value="ECO:0007669"/>
    <property type="project" value="InterPro"/>
</dbReference>
<evidence type="ECO:0000259" key="3">
    <source>
        <dbReference type="Pfam" id="PF00294"/>
    </source>
</evidence>
<name>A0A6M2DEX8_XENCH</name>
<dbReference type="InterPro" id="IPR029056">
    <property type="entry name" value="Ribokinase-like"/>
</dbReference>
<dbReference type="InterPro" id="IPR052562">
    <property type="entry name" value="Ketohexokinase-related"/>
</dbReference>
<dbReference type="Gene3D" id="3.40.1190.20">
    <property type="match status" value="1"/>
</dbReference>
<dbReference type="CDD" id="cd01939">
    <property type="entry name" value="Ketohexokinase"/>
    <property type="match status" value="1"/>
</dbReference>
<organism evidence="4">
    <name type="scientific">Xenopsylla cheopis</name>
    <name type="common">Oriental rat flea</name>
    <name type="synonym">Pulex cheopis</name>
    <dbReference type="NCBI Taxonomy" id="163159"/>
    <lineage>
        <taxon>Eukaryota</taxon>
        <taxon>Metazoa</taxon>
        <taxon>Ecdysozoa</taxon>
        <taxon>Arthropoda</taxon>
        <taxon>Hexapoda</taxon>
        <taxon>Insecta</taxon>
        <taxon>Pterygota</taxon>
        <taxon>Neoptera</taxon>
        <taxon>Endopterygota</taxon>
        <taxon>Siphonaptera</taxon>
        <taxon>Pulicidae</taxon>
        <taxon>Xenopsyllinae</taxon>
        <taxon>Xenopsylla</taxon>
    </lineage>
</organism>
<dbReference type="Pfam" id="PF00294">
    <property type="entry name" value="PfkB"/>
    <property type="match status" value="1"/>
</dbReference>
<keyword evidence="2 4" id="KW-0418">Kinase</keyword>
<dbReference type="InterPro" id="IPR002173">
    <property type="entry name" value="Carboh/pur_kinase_PfkB_CS"/>
</dbReference>
<dbReference type="PROSITE" id="PS00584">
    <property type="entry name" value="PFKB_KINASES_2"/>
    <property type="match status" value="1"/>
</dbReference>
<dbReference type="PANTHER" id="PTHR42774">
    <property type="entry name" value="PHOSPHOTRANSFERASE SYSTEM TRANSPORT PROTEIN"/>
    <property type="match status" value="1"/>
</dbReference>
<evidence type="ECO:0000256" key="2">
    <source>
        <dbReference type="ARBA" id="ARBA00022777"/>
    </source>
</evidence>
<dbReference type="AlphaFoldDB" id="A0A6M2DEX8"/>
<sequence>MFNMDSNKLVLCVGFCTLDIIQVCNNFPVEDSDERSLEGYWQRGGNASNNCSVLSQLGVGCEFLGTFSKKTYLKFLIDDFHSFNIKVDNCPYYENADPPLSTVILSKSTNSRTILHSNSNLPDLTAKDFEKINVSNYKWIHFEGRNVREVQKMMDVVVKVNSEVDTGEKVVISVELEKTRPEMEKLIRLADVIFLSKDFAITLNYSNMVDTVKEVKKICKSGAIVICAWGEQGAAACNQKGEILLSPAYPPPLVIDTLGAGDTFCAGVMFGLINNKTLQDSLEIGCKIAGAKIGIKGYRGLDNMYASLK</sequence>
<dbReference type="GO" id="GO:0004454">
    <property type="term" value="F:ketohexokinase activity"/>
    <property type="evidence" value="ECO:0007669"/>
    <property type="project" value="InterPro"/>
</dbReference>
<dbReference type="InterPro" id="IPR034093">
    <property type="entry name" value="KHK"/>
</dbReference>
<reference evidence="4" key="1">
    <citation type="submission" date="2020-03" db="EMBL/GenBank/DDBJ databases">
        <title>Transcriptomic Profiling of the Digestive Tract of the Rat Flea, Xenopsylla cheopis, Following Blood Feeding and Infection with Yersinia pestis.</title>
        <authorList>
            <person name="Bland D.M."/>
            <person name="Martens C.A."/>
            <person name="Virtaneva K."/>
            <person name="Kanakabandi K."/>
            <person name="Long D."/>
            <person name="Rosenke R."/>
            <person name="Saturday G.A."/>
            <person name="Hoyt F.H."/>
            <person name="Bruno D.P."/>
            <person name="Ribeiro J.M.C."/>
            <person name="Hinnebusch J."/>
        </authorList>
    </citation>
    <scope>NUCLEOTIDE SEQUENCE</scope>
</reference>
<feature type="domain" description="Carbohydrate kinase PfkB" evidence="3">
    <location>
        <begin position="8"/>
        <end position="297"/>
    </location>
</feature>
<dbReference type="InterPro" id="IPR011611">
    <property type="entry name" value="PfkB_dom"/>
</dbReference>
<dbReference type="SUPFAM" id="SSF53613">
    <property type="entry name" value="Ribokinase-like"/>
    <property type="match status" value="1"/>
</dbReference>
<protein>
    <submittedName>
        <fullName evidence="4">Putative carbohydrate kinase</fullName>
    </submittedName>
</protein>
<dbReference type="PANTHER" id="PTHR42774:SF3">
    <property type="entry name" value="KETOHEXOKINASE"/>
    <property type="match status" value="1"/>
</dbReference>
<dbReference type="EMBL" id="GIIL01001109">
    <property type="protein sequence ID" value="NOV44835.1"/>
    <property type="molecule type" value="Transcribed_RNA"/>
</dbReference>